<dbReference type="Proteomes" id="UP001175211">
    <property type="component" value="Unassembled WGS sequence"/>
</dbReference>
<dbReference type="GeneID" id="85367275"/>
<feature type="compositionally biased region" description="Low complexity" evidence="1">
    <location>
        <begin position="241"/>
        <end position="257"/>
    </location>
</feature>
<accession>A0AA39MVM3</accession>
<evidence type="ECO:0000256" key="1">
    <source>
        <dbReference type="SAM" id="MobiDB-lite"/>
    </source>
</evidence>
<evidence type="ECO:0000313" key="2">
    <source>
        <dbReference type="EMBL" id="KAK0448322.1"/>
    </source>
</evidence>
<dbReference type="EMBL" id="JAUEPS010000042">
    <property type="protein sequence ID" value="KAK0448322.1"/>
    <property type="molecule type" value="Genomic_DNA"/>
</dbReference>
<name>A0AA39MVM3_ARMTA</name>
<proteinExistence type="predicted"/>
<comment type="caution">
    <text evidence="2">The sequence shown here is derived from an EMBL/GenBank/DDBJ whole genome shotgun (WGS) entry which is preliminary data.</text>
</comment>
<reference evidence="2" key="1">
    <citation type="submission" date="2023-06" db="EMBL/GenBank/DDBJ databases">
        <authorList>
            <consortium name="Lawrence Berkeley National Laboratory"/>
            <person name="Ahrendt S."/>
            <person name="Sahu N."/>
            <person name="Indic B."/>
            <person name="Wong-Bajracharya J."/>
            <person name="Merenyi Z."/>
            <person name="Ke H.-M."/>
            <person name="Monk M."/>
            <person name="Kocsube S."/>
            <person name="Drula E."/>
            <person name="Lipzen A."/>
            <person name="Balint B."/>
            <person name="Henrissat B."/>
            <person name="Andreopoulos B."/>
            <person name="Martin F.M."/>
            <person name="Harder C.B."/>
            <person name="Rigling D."/>
            <person name="Ford K.L."/>
            <person name="Foster G.D."/>
            <person name="Pangilinan J."/>
            <person name="Papanicolaou A."/>
            <person name="Barry K."/>
            <person name="LaButti K."/>
            <person name="Viragh M."/>
            <person name="Koriabine M."/>
            <person name="Yan M."/>
            <person name="Riley R."/>
            <person name="Champramary S."/>
            <person name="Plett K.L."/>
            <person name="Tsai I.J."/>
            <person name="Slot J."/>
            <person name="Sipos G."/>
            <person name="Plett J."/>
            <person name="Nagy L.G."/>
            <person name="Grigoriev I.V."/>
        </authorList>
    </citation>
    <scope>NUCLEOTIDE SEQUENCE</scope>
    <source>
        <strain evidence="2">CCBAS 213</strain>
    </source>
</reference>
<dbReference type="AlphaFoldDB" id="A0AA39MVM3"/>
<organism evidence="2 3">
    <name type="scientific">Armillaria tabescens</name>
    <name type="common">Ringless honey mushroom</name>
    <name type="synonym">Agaricus tabescens</name>
    <dbReference type="NCBI Taxonomy" id="1929756"/>
    <lineage>
        <taxon>Eukaryota</taxon>
        <taxon>Fungi</taxon>
        <taxon>Dikarya</taxon>
        <taxon>Basidiomycota</taxon>
        <taxon>Agaricomycotina</taxon>
        <taxon>Agaricomycetes</taxon>
        <taxon>Agaricomycetidae</taxon>
        <taxon>Agaricales</taxon>
        <taxon>Marasmiineae</taxon>
        <taxon>Physalacriaceae</taxon>
        <taxon>Desarmillaria</taxon>
    </lineage>
</organism>
<feature type="region of interest" description="Disordered" evidence="1">
    <location>
        <begin position="202"/>
        <end position="290"/>
    </location>
</feature>
<feature type="compositionally biased region" description="Pro residues" evidence="1">
    <location>
        <begin position="277"/>
        <end position="287"/>
    </location>
</feature>
<evidence type="ECO:0000313" key="3">
    <source>
        <dbReference type="Proteomes" id="UP001175211"/>
    </source>
</evidence>
<protein>
    <submittedName>
        <fullName evidence="2">Uncharacterized protein</fullName>
    </submittedName>
</protein>
<dbReference type="RefSeq" id="XP_060326427.1">
    <property type="nucleotide sequence ID" value="XM_060483727.1"/>
</dbReference>
<feature type="compositionally biased region" description="Polar residues" evidence="1">
    <location>
        <begin position="204"/>
        <end position="233"/>
    </location>
</feature>
<gene>
    <name evidence="2" type="ORF">EV420DRAFT_854030</name>
</gene>
<sequence length="380" mass="42327">MILDEKCILAPPPPYVQAVAGSSNPPRRRSNLTFSSLPSHLLLQIVYCTFPLEDGEHDGDSKVVRQRENLHWLETSLRLVNRALYIACMHILRSTYLPAYDRLVRAPYTSDPFPTSSPSETQTSTSPVFTHHRELATLDRFISLLAHEDRLLDTSDLHLPREEAYRDLFDLVQPKSRLEDLIAEQGCRIGVVILDRPRFKGHRSTNSGLSVVSSPSAMTSTSTLDSPHNSTSSIKKHYDTEPTSPSSSSMPSFPMLSEPKRKKSSFNLFSFGRPKKPITPPSPPVPTRRPSIEPIPFSTLTISFSPRSVALVYTPPPETLPSPSSSSPYGGSTYGSLSMSMNASVLRKKTLAEITRTRDEPLEVSAKRLVQSLKAWLEED</sequence>
<keyword evidence="3" id="KW-1185">Reference proteome</keyword>